<reference evidence="8" key="1">
    <citation type="submission" date="2016-04" db="EMBL/GenBank/DDBJ databases">
        <title>Fast-growing isolate from the root nodules of Vavilovia formosa.</title>
        <authorList>
            <person name="Kimeklis A."/>
            <person name="Safronova V."/>
            <person name="Belimov A."/>
            <person name="Andronov E."/>
        </authorList>
    </citation>
    <scope>NUCLEOTIDE SEQUENCE [LARGE SCALE GENOMIC DNA]</scope>
    <source>
        <strain evidence="8">Vaf-46</strain>
    </source>
</reference>
<accession>A0A179BQH8</accession>
<protein>
    <submittedName>
        <fullName evidence="8">LysR family transcriptional regulator</fullName>
    </submittedName>
</protein>
<organism evidence="8">
    <name type="scientific">Rhizobium leguminosarum</name>
    <dbReference type="NCBI Taxonomy" id="384"/>
    <lineage>
        <taxon>Bacteria</taxon>
        <taxon>Pseudomonadati</taxon>
        <taxon>Pseudomonadota</taxon>
        <taxon>Alphaproteobacteria</taxon>
        <taxon>Hyphomicrobiales</taxon>
        <taxon>Rhizobiaceae</taxon>
        <taxon>Rhizobium/Agrobacterium group</taxon>
        <taxon>Rhizobium</taxon>
    </lineage>
</organism>
<dbReference type="SUPFAM" id="SSF53850">
    <property type="entry name" value="Periplasmic binding protein-like II"/>
    <property type="match status" value="1"/>
</dbReference>
<evidence type="ECO:0000259" key="7">
    <source>
        <dbReference type="PROSITE" id="PS50931"/>
    </source>
</evidence>
<dbReference type="InterPro" id="IPR037402">
    <property type="entry name" value="YidZ_PBP2"/>
</dbReference>
<evidence type="ECO:0000256" key="4">
    <source>
        <dbReference type="ARBA" id="ARBA00023125"/>
    </source>
</evidence>
<dbReference type="InterPro" id="IPR000847">
    <property type="entry name" value="LysR_HTH_N"/>
</dbReference>
<name>A0A179BQH8_RHILE</name>
<dbReference type="PANTHER" id="PTHR30118:SF15">
    <property type="entry name" value="TRANSCRIPTIONAL REGULATORY PROTEIN"/>
    <property type="match status" value="1"/>
</dbReference>
<evidence type="ECO:0000256" key="5">
    <source>
        <dbReference type="ARBA" id="ARBA00023159"/>
    </source>
</evidence>
<dbReference type="AlphaFoldDB" id="A0A179BQH8"/>
<dbReference type="GO" id="GO:0003677">
    <property type="term" value="F:DNA binding"/>
    <property type="evidence" value="ECO:0007669"/>
    <property type="project" value="UniProtKB-KW"/>
</dbReference>
<dbReference type="InterPro" id="IPR005119">
    <property type="entry name" value="LysR_subst-bd"/>
</dbReference>
<keyword evidence="2" id="KW-0536">Nodulation</keyword>
<keyword evidence="6" id="KW-0804">Transcription</keyword>
<dbReference type="PRINTS" id="PR00039">
    <property type="entry name" value="HTHLYSR"/>
</dbReference>
<evidence type="ECO:0000313" key="8">
    <source>
        <dbReference type="EMBL" id="OAP93679.1"/>
    </source>
</evidence>
<feature type="domain" description="HTH lysR-type" evidence="7">
    <location>
        <begin position="7"/>
        <end position="64"/>
    </location>
</feature>
<comment type="caution">
    <text evidence="8">The sequence shown here is derived from an EMBL/GenBank/DDBJ whole genome shotgun (WGS) entry which is preliminary data.</text>
</comment>
<dbReference type="Gene3D" id="1.10.10.10">
    <property type="entry name" value="Winged helix-like DNA-binding domain superfamily/Winged helix DNA-binding domain"/>
    <property type="match status" value="1"/>
</dbReference>
<keyword evidence="4" id="KW-0238">DNA-binding</keyword>
<evidence type="ECO:0000256" key="1">
    <source>
        <dbReference type="ARBA" id="ARBA00009437"/>
    </source>
</evidence>
<dbReference type="InterPro" id="IPR050389">
    <property type="entry name" value="LysR-type_TF"/>
</dbReference>
<evidence type="ECO:0000256" key="2">
    <source>
        <dbReference type="ARBA" id="ARBA00022458"/>
    </source>
</evidence>
<evidence type="ECO:0000256" key="6">
    <source>
        <dbReference type="ARBA" id="ARBA00023163"/>
    </source>
</evidence>
<dbReference type="GO" id="GO:0003700">
    <property type="term" value="F:DNA-binding transcription factor activity"/>
    <property type="evidence" value="ECO:0007669"/>
    <property type="project" value="InterPro"/>
</dbReference>
<dbReference type="EMBL" id="LWBS01000263">
    <property type="protein sequence ID" value="OAP93679.1"/>
    <property type="molecule type" value="Genomic_DNA"/>
</dbReference>
<dbReference type="CDD" id="cd08417">
    <property type="entry name" value="PBP2_Nitroaromatics_like"/>
    <property type="match status" value="1"/>
</dbReference>
<gene>
    <name evidence="8" type="ORF">A4U53_23990</name>
</gene>
<dbReference type="PROSITE" id="PS50931">
    <property type="entry name" value="HTH_LYSR"/>
    <property type="match status" value="1"/>
</dbReference>
<comment type="similarity">
    <text evidence="1">Belongs to the LysR transcriptional regulatory family.</text>
</comment>
<keyword evidence="3" id="KW-0805">Transcription regulation</keyword>
<dbReference type="SUPFAM" id="SSF46785">
    <property type="entry name" value="Winged helix' DNA-binding domain"/>
    <property type="match status" value="1"/>
</dbReference>
<dbReference type="Gene3D" id="3.40.190.10">
    <property type="entry name" value="Periplasmic binding protein-like II"/>
    <property type="match status" value="2"/>
</dbReference>
<dbReference type="Pfam" id="PF03466">
    <property type="entry name" value="LysR_substrate"/>
    <property type="match status" value="1"/>
</dbReference>
<dbReference type="InterPro" id="IPR036388">
    <property type="entry name" value="WH-like_DNA-bd_sf"/>
</dbReference>
<dbReference type="PANTHER" id="PTHR30118">
    <property type="entry name" value="HTH-TYPE TRANSCRIPTIONAL REGULATOR LEUO-RELATED"/>
    <property type="match status" value="1"/>
</dbReference>
<proteinExistence type="inferred from homology"/>
<dbReference type="Pfam" id="PF00126">
    <property type="entry name" value="HTH_1"/>
    <property type="match status" value="1"/>
</dbReference>
<dbReference type="InterPro" id="IPR036390">
    <property type="entry name" value="WH_DNA-bd_sf"/>
</dbReference>
<evidence type="ECO:0000256" key="3">
    <source>
        <dbReference type="ARBA" id="ARBA00023015"/>
    </source>
</evidence>
<sequence>MMDLHGIDLNLLVALDALIAERNVTRAGQRIGRTQPAMSAALNRLRGLLRDELFVRGPHGLQPTPRALELAEPISLALRNIQQTLEFTQEFDPSAAAMTFSLGLSGHTESVVLPPLIRVLANRAPSVDLRVRDYTSREEATRMLDSGEIDMAVGLPAVETGRILSARLFQERFVCILRRDHPAANQPLDMERFLALPHILVSPENEGLDVADAALATKGLKRRVAVTVQHMASAPELVAASDMVATVLESVVRRSGCSEQLAVRDFPLRLNPVPFVLNWHRRNDAHPAQRWLRSCLSGVFPHVWQGSEQVCADLRQQYY</sequence>
<keyword evidence="5" id="KW-0010">Activator</keyword>